<sequence>MEVTAAGAPKMELAGWGAPPAMEMGAAGWGREEEGRGRRRGYLGSPAAIAADLGSASPSPEKKGPQLLPLSSESLQLLTTQPERLGGGAEWGDTVASATMTGLPCNLWGNTKTTRKGPPRQPLSAAQTLPVIGVPDEEVVSAIALGEDKRVAVAAIALDGDGEGESGGGEVVEEAHKKGLPVARVEEAEDFGVGEAAAPWLADGGGAEEARRLVRREAEEDLPRRARRERHDLACGRMRSDGWI</sequence>
<protein>
    <submittedName>
        <fullName evidence="2 3">Uncharacterized protein</fullName>
    </submittedName>
</protein>
<dbReference type="AlphaFoldDB" id="A0A0Q3HLN1"/>
<dbReference type="Gramene" id="KQJ89139">
    <property type="protein sequence ID" value="KQJ89139"/>
    <property type="gene ID" value="BRADI_4g23722v3"/>
</dbReference>
<accession>A0A0Q3HLN1</accession>
<dbReference type="EnsemblPlants" id="KQJ89139">
    <property type="protein sequence ID" value="KQJ89139"/>
    <property type="gene ID" value="BRADI_4g23722v3"/>
</dbReference>
<reference evidence="2 3" key="1">
    <citation type="journal article" date="2010" name="Nature">
        <title>Genome sequencing and analysis of the model grass Brachypodium distachyon.</title>
        <authorList>
            <consortium name="International Brachypodium Initiative"/>
        </authorList>
    </citation>
    <scope>NUCLEOTIDE SEQUENCE [LARGE SCALE GENOMIC DNA]</scope>
    <source>
        <strain evidence="2 3">Bd21</strain>
    </source>
</reference>
<name>A0A0Q3HLN1_BRADI</name>
<evidence type="ECO:0000313" key="3">
    <source>
        <dbReference type="EnsemblPlants" id="KQJ89139"/>
    </source>
</evidence>
<evidence type="ECO:0000313" key="2">
    <source>
        <dbReference type="EMBL" id="KQJ89139.1"/>
    </source>
</evidence>
<gene>
    <name evidence="2" type="ORF">BRADI_4g23722v3</name>
</gene>
<reference evidence="2" key="2">
    <citation type="submission" date="2017-06" db="EMBL/GenBank/DDBJ databases">
        <title>WGS assembly of Brachypodium distachyon.</title>
        <authorList>
            <consortium name="The International Brachypodium Initiative"/>
            <person name="Lucas S."/>
            <person name="Harmon-Smith M."/>
            <person name="Lail K."/>
            <person name="Tice H."/>
            <person name="Grimwood J."/>
            <person name="Bruce D."/>
            <person name="Barry K."/>
            <person name="Shu S."/>
            <person name="Lindquist E."/>
            <person name="Wang M."/>
            <person name="Pitluck S."/>
            <person name="Vogel J.P."/>
            <person name="Garvin D.F."/>
            <person name="Mockler T.C."/>
            <person name="Schmutz J."/>
            <person name="Rokhsar D."/>
            <person name="Bevan M.W."/>
        </authorList>
    </citation>
    <scope>NUCLEOTIDE SEQUENCE</scope>
    <source>
        <strain evidence="2">Bd21</strain>
    </source>
</reference>
<feature type="region of interest" description="Disordered" evidence="1">
    <location>
        <begin position="1"/>
        <end position="43"/>
    </location>
</feature>
<reference evidence="3" key="3">
    <citation type="submission" date="2018-08" db="UniProtKB">
        <authorList>
            <consortium name="EnsemblPlants"/>
        </authorList>
    </citation>
    <scope>IDENTIFICATION</scope>
    <source>
        <strain evidence="3">cv. Bd21</strain>
    </source>
</reference>
<proteinExistence type="predicted"/>
<evidence type="ECO:0000313" key="4">
    <source>
        <dbReference type="Proteomes" id="UP000008810"/>
    </source>
</evidence>
<organism evidence="2">
    <name type="scientific">Brachypodium distachyon</name>
    <name type="common">Purple false brome</name>
    <name type="synonym">Trachynia distachya</name>
    <dbReference type="NCBI Taxonomy" id="15368"/>
    <lineage>
        <taxon>Eukaryota</taxon>
        <taxon>Viridiplantae</taxon>
        <taxon>Streptophyta</taxon>
        <taxon>Embryophyta</taxon>
        <taxon>Tracheophyta</taxon>
        <taxon>Spermatophyta</taxon>
        <taxon>Magnoliopsida</taxon>
        <taxon>Liliopsida</taxon>
        <taxon>Poales</taxon>
        <taxon>Poaceae</taxon>
        <taxon>BOP clade</taxon>
        <taxon>Pooideae</taxon>
        <taxon>Stipodae</taxon>
        <taxon>Brachypodieae</taxon>
        <taxon>Brachypodium</taxon>
    </lineage>
</organism>
<keyword evidence="4" id="KW-1185">Reference proteome</keyword>
<dbReference type="Proteomes" id="UP000008810">
    <property type="component" value="Chromosome 4"/>
</dbReference>
<dbReference type="EMBL" id="CM000883">
    <property type="protein sequence ID" value="KQJ89139.1"/>
    <property type="molecule type" value="Genomic_DNA"/>
</dbReference>
<feature type="compositionally biased region" description="Low complexity" evidence="1">
    <location>
        <begin position="14"/>
        <end position="26"/>
    </location>
</feature>
<dbReference type="InParanoid" id="A0A0Q3HLN1"/>
<evidence type="ECO:0000256" key="1">
    <source>
        <dbReference type="SAM" id="MobiDB-lite"/>
    </source>
</evidence>